<dbReference type="AlphaFoldDB" id="V9DNZ1"/>
<feature type="domain" description="Heterokaryon incompatibility" evidence="1">
    <location>
        <begin position="219"/>
        <end position="349"/>
    </location>
</feature>
<dbReference type="HOGENOM" id="CLU_004184_7_1_1"/>
<proteinExistence type="predicted"/>
<reference evidence="2 3" key="1">
    <citation type="submission" date="2013-03" db="EMBL/GenBank/DDBJ databases">
        <title>The Genome Sequence of Cladophialophora carrionii CBS 160.54.</title>
        <authorList>
            <consortium name="The Broad Institute Genomics Platform"/>
            <person name="Cuomo C."/>
            <person name="de Hoog S."/>
            <person name="Gorbushina A."/>
            <person name="Walker B."/>
            <person name="Young S.K."/>
            <person name="Zeng Q."/>
            <person name="Gargeya S."/>
            <person name="Fitzgerald M."/>
            <person name="Haas B."/>
            <person name="Abouelleil A."/>
            <person name="Allen A.W."/>
            <person name="Alvarado L."/>
            <person name="Arachchi H.M."/>
            <person name="Berlin A.M."/>
            <person name="Chapman S.B."/>
            <person name="Gainer-Dewar J."/>
            <person name="Goldberg J."/>
            <person name="Griggs A."/>
            <person name="Gujja S."/>
            <person name="Hansen M."/>
            <person name="Howarth C."/>
            <person name="Imamovic A."/>
            <person name="Ireland A."/>
            <person name="Larimer J."/>
            <person name="McCowan C."/>
            <person name="Murphy C."/>
            <person name="Pearson M."/>
            <person name="Poon T.W."/>
            <person name="Priest M."/>
            <person name="Roberts A."/>
            <person name="Saif S."/>
            <person name="Shea T."/>
            <person name="Sisk P."/>
            <person name="Sykes S."/>
            <person name="Wortman J."/>
            <person name="Nusbaum C."/>
            <person name="Birren B."/>
        </authorList>
    </citation>
    <scope>NUCLEOTIDE SEQUENCE [LARGE SCALE GENOMIC DNA]</scope>
    <source>
        <strain evidence="2 3">CBS 160.54</strain>
    </source>
</reference>
<dbReference type="OrthoDB" id="2157530at2759"/>
<dbReference type="GeneID" id="19978624"/>
<gene>
    <name evidence="2" type="ORF">G647_00131</name>
</gene>
<dbReference type="InterPro" id="IPR010730">
    <property type="entry name" value="HET"/>
</dbReference>
<accession>V9DNZ1</accession>
<dbReference type="Proteomes" id="UP000030678">
    <property type="component" value="Unassembled WGS sequence"/>
</dbReference>
<dbReference type="EMBL" id="KB822697">
    <property type="protein sequence ID" value="ETI27682.1"/>
    <property type="molecule type" value="Genomic_DNA"/>
</dbReference>
<organism evidence="2 3">
    <name type="scientific">Cladophialophora carrionii CBS 160.54</name>
    <dbReference type="NCBI Taxonomy" id="1279043"/>
    <lineage>
        <taxon>Eukaryota</taxon>
        <taxon>Fungi</taxon>
        <taxon>Dikarya</taxon>
        <taxon>Ascomycota</taxon>
        <taxon>Pezizomycotina</taxon>
        <taxon>Eurotiomycetes</taxon>
        <taxon>Chaetothyriomycetidae</taxon>
        <taxon>Chaetothyriales</taxon>
        <taxon>Herpotrichiellaceae</taxon>
        <taxon>Cladophialophora</taxon>
    </lineage>
</organism>
<dbReference type="PANTHER" id="PTHR24148:SF64">
    <property type="entry name" value="HETEROKARYON INCOMPATIBILITY DOMAIN-CONTAINING PROTEIN"/>
    <property type="match status" value="1"/>
</dbReference>
<dbReference type="Pfam" id="PF06985">
    <property type="entry name" value="HET"/>
    <property type="match status" value="1"/>
</dbReference>
<dbReference type="RefSeq" id="XP_008721756.1">
    <property type="nucleotide sequence ID" value="XM_008723534.1"/>
</dbReference>
<sequence length="791" mass="89529">MGILTFVYAVLATAWIYISRIRSADAEQRKLMDTAYANYVRWKLMINEYEDVLKAGGDIGGDFKILLQHRFETGGEAMKRLDLALDYDPTSGVATRTRQKGKFVLAQRELHELLVAASHATDDVSVLLDGITQEQMHRELKLQHALLQQVARRVGVTDEATAGVRRLVDEAPEGAPVAALIRTPPLAEKSTDAELVNDDAEAERQSSLTGVVEKHEALQNDRHSNVNIVVDGRTFEVSRTLADALHKLRQNNISTVWVDAICINQKDNIEKSREVTRMFAIYRTAQMVIIWLGLQTSAEDDMHELVAAAEDIERPASRLSHSNAPDFKLSALEQLLSQPYWARVWIIQEVAAAKQARIFWGSYIFDLRSLETLLRDRLAPPGNDGNSHDLAQRVLSVRAACRAQQKPRLMDILAMTTSSNTSVLRDKVYGLLGLASDWTDFVQEPNYSTTVSEKTLCREMTSNHIAWYSSADIIFLRSTNPHQAELPSWCPDYFHFQPHEFDKNLIPYVGGKNVNLGWERRRAFGQGSPTMNEVVPDTFITSGDRLILKGRQIGRITALGALLDERSAPSSPNEQFSADDITDRDIGKAFRRLLLICHNQTFGIQPSAAFFSLLYALPDHVFQDRGHMRVKHWLDSHRAFFEAFGVKLSPDSDDFSFIARRGGRLSPSSRVLPEWREFFSLNEDNSVSRRGEHPLYPMLVSISSILEERMRLMYIHDQVLLGWAHRDAKPDDIVWHLEGCTLQAILRRSEELSEKHGESIYKLVGHAYVDPVMASGRWMAKETRSRLVNIC</sequence>
<dbReference type="VEuPathDB" id="FungiDB:G647_00131"/>
<name>V9DNZ1_9EURO</name>
<dbReference type="InterPro" id="IPR052895">
    <property type="entry name" value="HetReg/Transcr_Mod"/>
</dbReference>
<evidence type="ECO:0000313" key="2">
    <source>
        <dbReference type="EMBL" id="ETI27682.1"/>
    </source>
</evidence>
<dbReference type="PANTHER" id="PTHR24148">
    <property type="entry name" value="ANKYRIN REPEAT DOMAIN-CONTAINING PROTEIN 39 HOMOLOG-RELATED"/>
    <property type="match status" value="1"/>
</dbReference>
<evidence type="ECO:0000313" key="3">
    <source>
        <dbReference type="Proteomes" id="UP000030678"/>
    </source>
</evidence>
<protein>
    <recommendedName>
        <fullName evidence="1">Heterokaryon incompatibility domain-containing protein</fullName>
    </recommendedName>
</protein>
<evidence type="ECO:0000259" key="1">
    <source>
        <dbReference type="Pfam" id="PF06985"/>
    </source>
</evidence>